<protein>
    <recommendedName>
        <fullName evidence="4">DUF3299 domain-containing protein</fullName>
    </recommendedName>
</protein>
<dbReference type="EMBL" id="BRVO01000002">
    <property type="protein sequence ID" value="GLB49706.1"/>
    <property type="molecule type" value="Genomic_DNA"/>
</dbReference>
<evidence type="ECO:0000313" key="3">
    <source>
        <dbReference type="Proteomes" id="UP001143543"/>
    </source>
</evidence>
<reference evidence="2" key="1">
    <citation type="submission" date="2022-07" db="EMBL/GenBank/DDBJ databases">
        <title>Taxonomy of Novel Oxalotrophic and Methylotrophic Bacteria.</title>
        <authorList>
            <person name="Sahin N."/>
            <person name="Tani A."/>
        </authorList>
    </citation>
    <scope>NUCLEOTIDE SEQUENCE</scope>
    <source>
        <strain evidence="2">Y10</strain>
    </source>
</reference>
<organism evidence="2 3">
    <name type="scientific">Neptunitalea lumnitzerae</name>
    <dbReference type="NCBI Taxonomy" id="2965509"/>
    <lineage>
        <taxon>Bacteria</taxon>
        <taxon>Pseudomonadati</taxon>
        <taxon>Bacteroidota</taxon>
        <taxon>Flavobacteriia</taxon>
        <taxon>Flavobacteriales</taxon>
        <taxon>Flavobacteriaceae</taxon>
        <taxon>Neptunitalea</taxon>
    </lineage>
</organism>
<name>A0ABQ5MK74_9FLAO</name>
<keyword evidence="3" id="KW-1185">Reference proteome</keyword>
<sequence>MKIKLVFLFILGISFGANAQKEITWKDLADVKFISKYVESEGGEVLVPTFGPAIKKLEGKEISVTGYFLNLDASSKSFMLSKSPMSACFFCGGGGPETVIEIHFAKNEVYKTDKIVTITGVLKLNQTDINHCNYILEKSEGTAFD</sequence>
<proteinExistence type="predicted"/>
<evidence type="ECO:0000256" key="1">
    <source>
        <dbReference type="SAM" id="SignalP"/>
    </source>
</evidence>
<evidence type="ECO:0008006" key="4">
    <source>
        <dbReference type="Google" id="ProtNLM"/>
    </source>
</evidence>
<comment type="caution">
    <text evidence="2">The sequence shown here is derived from an EMBL/GenBank/DDBJ whole genome shotgun (WGS) entry which is preliminary data.</text>
</comment>
<feature type="signal peptide" evidence="1">
    <location>
        <begin position="1"/>
        <end position="19"/>
    </location>
</feature>
<dbReference type="RefSeq" id="WP_281765332.1">
    <property type="nucleotide sequence ID" value="NZ_BRVO01000002.1"/>
</dbReference>
<evidence type="ECO:0000313" key="2">
    <source>
        <dbReference type="EMBL" id="GLB49706.1"/>
    </source>
</evidence>
<dbReference type="Proteomes" id="UP001143543">
    <property type="component" value="Unassembled WGS sequence"/>
</dbReference>
<dbReference type="Gene3D" id="2.40.50.870">
    <property type="entry name" value="Protein of unknown function (DUF3299)"/>
    <property type="match status" value="1"/>
</dbReference>
<feature type="chain" id="PRO_5046850426" description="DUF3299 domain-containing protein" evidence="1">
    <location>
        <begin position="20"/>
        <end position="145"/>
    </location>
</feature>
<keyword evidence="1" id="KW-0732">Signal</keyword>
<gene>
    <name evidence="2" type="ORF">Y10_20740</name>
</gene>
<accession>A0ABQ5MK74</accession>